<comment type="caution">
    <text evidence="1">The sequence shown here is derived from an EMBL/GenBank/DDBJ whole genome shotgun (WGS) entry which is preliminary data.</text>
</comment>
<reference evidence="2" key="1">
    <citation type="journal article" date="2024" name="Proc. Natl. Acad. Sci. U.S.A.">
        <title>Extraordinary preservation of gene collinearity over three hundred million years revealed in homosporous lycophytes.</title>
        <authorList>
            <person name="Li C."/>
            <person name="Wickell D."/>
            <person name="Kuo L.Y."/>
            <person name="Chen X."/>
            <person name="Nie B."/>
            <person name="Liao X."/>
            <person name="Peng D."/>
            <person name="Ji J."/>
            <person name="Jenkins J."/>
            <person name="Williams M."/>
            <person name="Shu S."/>
            <person name="Plott C."/>
            <person name="Barry K."/>
            <person name="Rajasekar S."/>
            <person name="Grimwood J."/>
            <person name="Han X."/>
            <person name="Sun S."/>
            <person name="Hou Z."/>
            <person name="He W."/>
            <person name="Dai G."/>
            <person name="Sun C."/>
            <person name="Schmutz J."/>
            <person name="Leebens-Mack J.H."/>
            <person name="Li F.W."/>
            <person name="Wang L."/>
        </authorList>
    </citation>
    <scope>NUCLEOTIDE SEQUENCE [LARGE SCALE GENOMIC DNA]</scope>
    <source>
        <strain evidence="2">cv. PW_Plant_1</strain>
    </source>
</reference>
<name>A0ACC2A7I1_DIPCM</name>
<organism evidence="1 2">
    <name type="scientific">Diphasiastrum complanatum</name>
    <name type="common">Issler's clubmoss</name>
    <name type="synonym">Lycopodium complanatum</name>
    <dbReference type="NCBI Taxonomy" id="34168"/>
    <lineage>
        <taxon>Eukaryota</taxon>
        <taxon>Viridiplantae</taxon>
        <taxon>Streptophyta</taxon>
        <taxon>Embryophyta</taxon>
        <taxon>Tracheophyta</taxon>
        <taxon>Lycopodiopsida</taxon>
        <taxon>Lycopodiales</taxon>
        <taxon>Lycopodiaceae</taxon>
        <taxon>Lycopodioideae</taxon>
        <taxon>Diphasiastrum</taxon>
    </lineage>
</organism>
<sequence length="109" mass="13339">MLHTILQKYLCEPDYCYIPFLTYRVCMTRFSKLDLWSKIYWICFCIGIWRFRKCKACLHETQIVPKWSPGKAWKDRPTQTQCWISCWTLIKLFQFISFLWFSQLIMTSS</sequence>
<protein>
    <submittedName>
        <fullName evidence="1">Uncharacterized protein</fullName>
    </submittedName>
</protein>
<dbReference type="EMBL" id="CM055115">
    <property type="protein sequence ID" value="KAJ7513391.1"/>
    <property type="molecule type" value="Genomic_DNA"/>
</dbReference>
<evidence type="ECO:0000313" key="2">
    <source>
        <dbReference type="Proteomes" id="UP001162992"/>
    </source>
</evidence>
<evidence type="ECO:0000313" key="1">
    <source>
        <dbReference type="EMBL" id="KAJ7513391.1"/>
    </source>
</evidence>
<keyword evidence="2" id="KW-1185">Reference proteome</keyword>
<accession>A0ACC2A7I1</accession>
<dbReference type="Proteomes" id="UP001162992">
    <property type="component" value="Chromosome 24"/>
</dbReference>
<proteinExistence type="predicted"/>
<gene>
    <name evidence="1" type="ORF">O6H91_24G004500</name>
</gene>